<accession>A0A540LXK1</accession>
<dbReference type="Proteomes" id="UP000315295">
    <property type="component" value="Unassembled WGS sequence"/>
</dbReference>
<comment type="caution">
    <text evidence="2">The sequence shown here is derived from an EMBL/GenBank/DDBJ whole genome shotgun (WGS) entry which is preliminary data.</text>
</comment>
<dbReference type="AlphaFoldDB" id="A0A540LXK1"/>
<feature type="region of interest" description="Disordered" evidence="1">
    <location>
        <begin position="86"/>
        <end position="113"/>
    </location>
</feature>
<evidence type="ECO:0000313" key="3">
    <source>
        <dbReference type="Proteomes" id="UP000315295"/>
    </source>
</evidence>
<evidence type="ECO:0000256" key="1">
    <source>
        <dbReference type="SAM" id="MobiDB-lite"/>
    </source>
</evidence>
<proteinExistence type="predicted"/>
<evidence type="ECO:0000313" key="2">
    <source>
        <dbReference type="EMBL" id="TQD91220.1"/>
    </source>
</evidence>
<name>A0A540LXK1_MALBA</name>
<reference evidence="2 3" key="1">
    <citation type="journal article" date="2019" name="G3 (Bethesda)">
        <title>Sequencing of a Wild Apple (Malus baccata) Genome Unravels the Differences Between Cultivated and Wild Apple Species Regarding Disease Resistance and Cold Tolerance.</title>
        <authorList>
            <person name="Chen X."/>
        </authorList>
    </citation>
    <scope>NUCLEOTIDE SEQUENCE [LARGE SCALE GENOMIC DNA]</scope>
    <source>
        <strain evidence="3">cv. Shandingzi</strain>
        <tissue evidence="2">Leaves</tissue>
    </source>
</reference>
<dbReference type="EMBL" id="VIEB01000428">
    <property type="protein sequence ID" value="TQD91220.1"/>
    <property type="molecule type" value="Genomic_DNA"/>
</dbReference>
<sequence>MRPRENLPFDMTEKKVSRLEMGFKKAVFIVDRTRLRLHIPITRKDSDKVEDAEIQKCFQSLPRGLASGLLLDLLLPPIFNLQTNHKRRLRSQPARTSASPHLRSPLSCGKERTASYQVRRERHPLDTCPARPLRHCPLVLFQSRMKDTKIDEKIVWRSSFPLNMEELKLKKRFMNHFRALSYSRKSSSQQFNVNVR</sequence>
<keyword evidence="3" id="KW-1185">Reference proteome</keyword>
<organism evidence="2 3">
    <name type="scientific">Malus baccata</name>
    <name type="common">Siberian crab apple</name>
    <name type="synonym">Pyrus baccata</name>
    <dbReference type="NCBI Taxonomy" id="106549"/>
    <lineage>
        <taxon>Eukaryota</taxon>
        <taxon>Viridiplantae</taxon>
        <taxon>Streptophyta</taxon>
        <taxon>Embryophyta</taxon>
        <taxon>Tracheophyta</taxon>
        <taxon>Spermatophyta</taxon>
        <taxon>Magnoliopsida</taxon>
        <taxon>eudicotyledons</taxon>
        <taxon>Gunneridae</taxon>
        <taxon>Pentapetalae</taxon>
        <taxon>rosids</taxon>
        <taxon>fabids</taxon>
        <taxon>Rosales</taxon>
        <taxon>Rosaceae</taxon>
        <taxon>Amygdaloideae</taxon>
        <taxon>Maleae</taxon>
        <taxon>Malus</taxon>
    </lineage>
</organism>
<protein>
    <submittedName>
        <fullName evidence="2">Uncharacterized protein</fullName>
    </submittedName>
</protein>
<gene>
    <name evidence="2" type="ORF">C1H46_023234</name>
</gene>